<comment type="caution">
    <text evidence="1">The sequence shown here is derived from an EMBL/GenBank/DDBJ whole genome shotgun (WGS) entry which is preliminary data.</text>
</comment>
<dbReference type="AlphaFoldDB" id="A0A9X1YCJ4"/>
<evidence type="ECO:0000313" key="1">
    <source>
        <dbReference type="EMBL" id="MCK8787653.1"/>
    </source>
</evidence>
<dbReference type="RefSeq" id="WP_248669702.1">
    <property type="nucleotide sequence ID" value="NZ_JALPRX010000136.1"/>
</dbReference>
<dbReference type="EMBL" id="JALPRX010000136">
    <property type="protein sequence ID" value="MCK8787653.1"/>
    <property type="molecule type" value="Genomic_DNA"/>
</dbReference>
<accession>A0A9X1YCJ4</accession>
<name>A0A9X1YCJ4_9PROT</name>
<evidence type="ECO:0000313" key="2">
    <source>
        <dbReference type="Proteomes" id="UP001139516"/>
    </source>
</evidence>
<organism evidence="1 2">
    <name type="scientific">Roseomonas acroporae</name>
    <dbReference type="NCBI Taxonomy" id="2937791"/>
    <lineage>
        <taxon>Bacteria</taxon>
        <taxon>Pseudomonadati</taxon>
        <taxon>Pseudomonadota</taxon>
        <taxon>Alphaproteobacteria</taxon>
        <taxon>Acetobacterales</taxon>
        <taxon>Roseomonadaceae</taxon>
        <taxon>Roseomonas</taxon>
    </lineage>
</organism>
<proteinExistence type="predicted"/>
<gene>
    <name evidence="1" type="ORF">M0638_25120</name>
</gene>
<reference evidence="1" key="1">
    <citation type="submission" date="2022-04" db="EMBL/GenBank/DDBJ databases">
        <title>Roseomonas acroporae sp. nov., isolated from coral Acropora digitifera.</title>
        <authorList>
            <person name="Sun H."/>
        </authorList>
    </citation>
    <scope>NUCLEOTIDE SEQUENCE</scope>
    <source>
        <strain evidence="1">NAR14</strain>
    </source>
</reference>
<dbReference type="Proteomes" id="UP001139516">
    <property type="component" value="Unassembled WGS sequence"/>
</dbReference>
<protein>
    <submittedName>
        <fullName evidence="1">Uncharacterized protein</fullName>
    </submittedName>
</protein>
<keyword evidence="2" id="KW-1185">Reference proteome</keyword>
<sequence>MSRREPDLTVYAPLPGSLTRREAEPAEYRPIGTIAGWIVCRGADAANPVAGPFPCVADARSWIHDRRDVEGKR</sequence>